<organism evidence="2 3">
    <name type="scientific">Kitasatospora aburaviensis</name>
    <dbReference type="NCBI Taxonomy" id="67265"/>
    <lineage>
        <taxon>Bacteria</taxon>
        <taxon>Bacillati</taxon>
        <taxon>Actinomycetota</taxon>
        <taxon>Actinomycetes</taxon>
        <taxon>Kitasatosporales</taxon>
        <taxon>Streptomycetaceae</taxon>
        <taxon>Kitasatospora</taxon>
    </lineage>
</organism>
<comment type="caution">
    <text evidence="2">The sequence shown here is derived from an EMBL/GenBank/DDBJ whole genome shotgun (WGS) entry which is preliminary data.</text>
</comment>
<feature type="region of interest" description="Disordered" evidence="1">
    <location>
        <begin position="43"/>
        <end position="69"/>
    </location>
</feature>
<proteinExistence type="predicted"/>
<dbReference type="EMBL" id="JBHSOD010000020">
    <property type="protein sequence ID" value="MFC5886803.1"/>
    <property type="molecule type" value="Genomic_DNA"/>
</dbReference>
<gene>
    <name evidence="2" type="ORF">ACFP0N_17695</name>
</gene>
<evidence type="ECO:0000313" key="3">
    <source>
        <dbReference type="Proteomes" id="UP001596067"/>
    </source>
</evidence>
<dbReference type="Proteomes" id="UP001596067">
    <property type="component" value="Unassembled WGS sequence"/>
</dbReference>
<evidence type="ECO:0000313" key="2">
    <source>
        <dbReference type="EMBL" id="MFC5886803.1"/>
    </source>
</evidence>
<name>A0ABW1EXN2_9ACTN</name>
<accession>A0ABW1EXN2</accession>
<evidence type="ECO:0000256" key="1">
    <source>
        <dbReference type="SAM" id="MobiDB-lite"/>
    </source>
</evidence>
<sequence>MRDWRRMQRDDFDENIPSALFPMEAPARPVPAEADACGTEALFGEPTAPAAPRRAPKPAPRPSTDPALF</sequence>
<protein>
    <submittedName>
        <fullName evidence="2">Uncharacterized protein</fullName>
    </submittedName>
</protein>
<reference evidence="3" key="1">
    <citation type="journal article" date="2019" name="Int. J. Syst. Evol. Microbiol.">
        <title>The Global Catalogue of Microorganisms (GCM) 10K type strain sequencing project: providing services to taxonomists for standard genome sequencing and annotation.</title>
        <authorList>
            <consortium name="The Broad Institute Genomics Platform"/>
            <consortium name="The Broad Institute Genome Sequencing Center for Infectious Disease"/>
            <person name="Wu L."/>
            <person name="Ma J."/>
        </authorList>
    </citation>
    <scope>NUCLEOTIDE SEQUENCE [LARGE SCALE GENOMIC DNA]</scope>
    <source>
        <strain evidence="3">CGMCC 4.1469</strain>
    </source>
</reference>
<dbReference type="RefSeq" id="WP_345330736.1">
    <property type="nucleotide sequence ID" value="NZ_BAAAVH010000123.1"/>
</dbReference>
<keyword evidence="3" id="KW-1185">Reference proteome</keyword>